<proteinExistence type="predicted"/>
<dbReference type="EMBL" id="LAQU01000005">
    <property type="protein sequence ID" value="KKB64275.1"/>
    <property type="molecule type" value="Genomic_DNA"/>
</dbReference>
<evidence type="ECO:0000256" key="1">
    <source>
        <dbReference type="SAM" id="Phobius"/>
    </source>
</evidence>
<gene>
    <name evidence="2" type="ORF">WM40_07330</name>
</gene>
<protein>
    <recommendedName>
        <fullName evidence="4">Transmembrane protein</fullName>
    </recommendedName>
</protein>
<accession>A0A0F5K2W8</accession>
<evidence type="ECO:0000313" key="2">
    <source>
        <dbReference type="EMBL" id="KKB64275.1"/>
    </source>
</evidence>
<dbReference type="OrthoDB" id="64737at2"/>
<organism evidence="2 3">
    <name type="scientific">Robbsia andropogonis</name>
    <dbReference type="NCBI Taxonomy" id="28092"/>
    <lineage>
        <taxon>Bacteria</taxon>
        <taxon>Pseudomonadati</taxon>
        <taxon>Pseudomonadota</taxon>
        <taxon>Betaproteobacteria</taxon>
        <taxon>Burkholderiales</taxon>
        <taxon>Burkholderiaceae</taxon>
        <taxon>Robbsia</taxon>
    </lineage>
</organism>
<feature type="transmembrane region" description="Helical" evidence="1">
    <location>
        <begin position="39"/>
        <end position="59"/>
    </location>
</feature>
<feature type="transmembrane region" description="Helical" evidence="1">
    <location>
        <begin position="215"/>
        <end position="236"/>
    </location>
</feature>
<feature type="transmembrane region" description="Helical" evidence="1">
    <location>
        <begin position="80"/>
        <end position="100"/>
    </location>
</feature>
<dbReference type="STRING" id="28092.WM40_07330"/>
<reference evidence="2 3" key="1">
    <citation type="submission" date="2015-03" db="EMBL/GenBank/DDBJ databases">
        <title>Draft Genome Sequence of Burkholderia andropogonis type strain ICMP2807, isolated from Sorghum bicolor.</title>
        <authorList>
            <person name="Lopes-Santos L."/>
            <person name="Castro D.B."/>
            <person name="Ottoboni L.M."/>
            <person name="Park D."/>
            <person name="Weirc B.S."/>
            <person name="Destefano S.A."/>
        </authorList>
    </citation>
    <scope>NUCLEOTIDE SEQUENCE [LARGE SCALE GENOMIC DNA]</scope>
    <source>
        <strain evidence="2 3">ICMP2807</strain>
    </source>
</reference>
<dbReference type="Pfam" id="PF07077">
    <property type="entry name" value="DUF1345"/>
    <property type="match status" value="1"/>
</dbReference>
<sequence length="237" mass="26360">MQTYIRSLIRFHHRLYGALVIGVIAAALAPSKWHVFERFLFGWNVGLWLYLILLWTMMYRAESARWRVALDSEDESASTILITTCVAALASIAAIVFELGTAHAAGSSSQKALHLLLSGFALIGAWTLLPTVFTVYYARLFYMHHSWTDAPMPRSDDRVASLAKSSLPLRFPDDKLHPDYVDFAYFAFTIAVAAQTSDVAVADSATRRFTLIQSVLAFFFNLAILGLSVNIAASLFN</sequence>
<feature type="transmembrane region" description="Helical" evidence="1">
    <location>
        <begin position="15"/>
        <end position="33"/>
    </location>
</feature>
<evidence type="ECO:0000313" key="3">
    <source>
        <dbReference type="Proteomes" id="UP000033618"/>
    </source>
</evidence>
<dbReference type="AlphaFoldDB" id="A0A0F5K2W8"/>
<comment type="caution">
    <text evidence="2">The sequence shown here is derived from an EMBL/GenBank/DDBJ whole genome shotgun (WGS) entry which is preliminary data.</text>
</comment>
<feature type="transmembrane region" description="Helical" evidence="1">
    <location>
        <begin position="112"/>
        <end position="138"/>
    </location>
</feature>
<dbReference type="PATRIC" id="fig|28092.6.peg.1735"/>
<dbReference type="RefSeq" id="WP_024904440.1">
    <property type="nucleotide sequence ID" value="NZ_CADFGU010000003.1"/>
</dbReference>
<keyword evidence="1" id="KW-0812">Transmembrane</keyword>
<keyword evidence="1" id="KW-0472">Membrane</keyword>
<dbReference type="Proteomes" id="UP000033618">
    <property type="component" value="Unassembled WGS sequence"/>
</dbReference>
<evidence type="ECO:0008006" key="4">
    <source>
        <dbReference type="Google" id="ProtNLM"/>
    </source>
</evidence>
<name>A0A0F5K2W8_9BURK</name>
<keyword evidence="3" id="KW-1185">Reference proteome</keyword>
<dbReference type="InterPro" id="IPR009781">
    <property type="entry name" value="DUF1345"/>
</dbReference>
<keyword evidence="1" id="KW-1133">Transmembrane helix</keyword>